<organism evidence="1 2">
    <name type="scientific">Eisenbergiella tayi</name>
    <dbReference type="NCBI Taxonomy" id="1432052"/>
    <lineage>
        <taxon>Bacteria</taxon>
        <taxon>Bacillati</taxon>
        <taxon>Bacillota</taxon>
        <taxon>Clostridia</taxon>
        <taxon>Lachnospirales</taxon>
        <taxon>Lachnospiraceae</taxon>
        <taxon>Eisenbergiella</taxon>
    </lineage>
</organism>
<dbReference type="Proteomes" id="UP000094067">
    <property type="component" value="Unassembled WGS sequence"/>
</dbReference>
<dbReference type="AlphaFoldDB" id="A0A1E3AF41"/>
<protein>
    <submittedName>
        <fullName evidence="1">Uncharacterized protein</fullName>
    </submittedName>
</protein>
<gene>
    <name evidence="1" type="ORF">BEI61_03234</name>
</gene>
<name>A0A1E3AF41_9FIRM</name>
<proteinExistence type="predicted"/>
<evidence type="ECO:0000313" key="1">
    <source>
        <dbReference type="EMBL" id="ODM07344.1"/>
    </source>
</evidence>
<sequence>MGPMEHHPIVLCDNREINNKRPVYSWIMNNTWETNFKMDLSGFGEFSYALELRENTGLHEDLDRLSDNDLGPAVFITA</sequence>
<accession>A0A1E3AF41</accession>
<evidence type="ECO:0000313" key="2">
    <source>
        <dbReference type="Proteomes" id="UP000094067"/>
    </source>
</evidence>
<dbReference type="EMBL" id="MCGH01000002">
    <property type="protein sequence ID" value="ODM07344.1"/>
    <property type="molecule type" value="Genomic_DNA"/>
</dbReference>
<reference evidence="1 2" key="1">
    <citation type="submission" date="2016-07" db="EMBL/GenBank/DDBJ databases">
        <title>Characterization of isolates of Eisenbergiella tayi derived from blood cultures, using whole genome sequencing.</title>
        <authorList>
            <person name="Burdz T."/>
            <person name="Wiebe D."/>
            <person name="Huynh C."/>
            <person name="Bernard K."/>
        </authorList>
    </citation>
    <scope>NUCLEOTIDE SEQUENCE [LARGE SCALE GENOMIC DNA]</scope>
    <source>
        <strain evidence="1 2">NML 110608</strain>
    </source>
</reference>
<comment type="caution">
    <text evidence="1">The sequence shown here is derived from an EMBL/GenBank/DDBJ whole genome shotgun (WGS) entry which is preliminary data.</text>
</comment>